<sequence length="70" mass="7133">MAALDVDGSQSDYLQQGSGGVDQDAPSPLALLAATCSKIGSPLTEEDNGVGVTAAWKLQPGHCEEMTVLS</sequence>
<name>A0A9Q1ITD2_SYNKA</name>
<accession>A0A9Q1ITD2</accession>
<dbReference type="OrthoDB" id="6781450at2759"/>
<dbReference type="AlphaFoldDB" id="A0A9Q1ITD2"/>
<comment type="caution">
    <text evidence="2">The sequence shown here is derived from an EMBL/GenBank/DDBJ whole genome shotgun (WGS) entry which is preliminary data.</text>
</comment>
<reference evidence="2" key="1">
    <citation type="journal article" date="2023" name="Science">
        <title>Genome structures resolve the early diversification of teleost fishes.</title>
        <authorList>
            <person name="Parey E."/>
            <person name="Louis A."/>
            <person name="Montfort J."/>
            <person name="Bouchez O."/>
            <person name="Roques C."/>
            <person name="Iampietro C."/>
            <person name="Lluch J."/>
            <person name="Castinel A."/>
            <person name="Donnadieu C."/>
            <person name="Desvignes T."/>
            <person name="Floi Bucao C."/>
            <person name="Jouanno E."/>
            <person name="Wen M."/>
            <person name="Mejri S."/>
            <person name="Dirks R."/>
            <person name="Jansen H."/>
            <person name="Henkel C."/>
            <person name="Chen W.J."/>
            <person name="Zahm M."/>
            <person name="Cabau C."/>
            <person name="Klopp C."/>
            <person name="Thompson A.W."/>
            <person name="Robinson-Rechavi M."/>
            <person name="Braasch I."/>
            <person name="Lecointre G."/>
            <person name="Bobe J."/>
            <person name="Postlethwait J.H."/>
            <person name="Berthelot C."/>
            <person name="Roest Crollius H."/>
            <person name="Guiguen Y."/>
        </authorList>
    </citation>
    <scope>NUCLEOTIDE SEQUENCE</scope>
    <source>
        <strain evidence="2">WJC10195</strain>
    </source>
</reference>
<proteinExistence type="predicted"/>
<dbReference type="Proteomes" id="UP001152622">
    <property type="component" value="Chromosome 8"/>
</dbReference>
<evidence type="ECO:0000313" key="2">
    <source>
        <dbReference type="EMBL" id="KAJ8352062.1"/>
    </source>
</evidence>
<gene>
    <name evidence="2" type="ORF">SKAU_G00235380</name>
</gene>
<feature type="region of interest" description="Disordered" evidence="1">
    <location>
        <begin position="1"/>
        <end position="26"/>
    </location>
</feature>
<evidence type="ECO:0000313" key="3">
    <source>
        <dbReference type="Proteomes" id="UP001152622"/>
    </source>
</evidence>
<evidence type="ECO:0000256" key="1">
    <source>
        <dbReference type="SAM" id="MobiDB-lite"/>
    </source>
</evidence>
<keyword evidence="3" id="KW-1185">Reference proteome</keyword>
<protein>
    <submittedName>
        <fullName evidence="2">Uncharacterized protein</fullName>
    </submittedName>
</protein>
<organism evidence="2 3">
    <name type="scientific">Synaphobranchus kaupii</name>
    <name type="common">Kaup's arrowtooth eel</name>
    <dbReference type="NCBI Taxonomy" id="118154"/>
    <lineage>
        <taxon>Eukaryota</taxon>
        <taxon>Metazoa</taxon>
        <taxon>Chordata</taxon>
        <taxon>Craniata</taxon>
        <taxon>Vertebrata</taxon>
        <taxon>Euteleostomi</taxon>
        <taxon>Actinopterygii</taxon>
        <taxon>Neopterygii</taxon>
        <taxon>Teleostei</taxon>
        <taxon>Anguilliformes</taxon>
        <taxon>Synaphobranchidae</taxon>
        <taxon>Synaphobranchus</taxon>
    </lineage>
</organism>
<dbReference type="EMBL" id="JAINUF010000008">
    <property type="protein sequence ID" value="KAJ8352062.1"/>
    <property type="molecule type" value="Genomic_DNA"/>
</dbReference>